<sequence>MPAAPAPAPPRARAGRTGVLAAAPLAGALLLAGCSVPGEQEVTASITRLGDPATAVARWVDPQTGEVIDVPEGTDVWLRGDRPPGDRSGGDRPRGDQPSGDTGAGAGGQAGTGLPPVLDRDALDGQVTQWLTCDGGDLLVPTGGAVDVSGDCATLTVTGTDARVVARDVERLVVQGAGAQVVVATVDVVVVEAQDVRVAWEDGIPEVSSSTGDGAAYGPVGVVRLAAR</sequence>
<protein>
    <recommendedName>
        <fullName evidence="4">DUF3060 domain-containing protein</fullName>
    </recommendedName>
</protein>
<feature type="compositionally biased region" description="Gly residues" evidence="1">
    <location>
        <begin position="102"/>
        <end position="111"/>
    </location>
</feature>
<organism evidence="2 3">
    <name type="scientific">Cellulomonas xiejunii</name>
    <dbReference type="NCBI Taxonomy" id="2968083"/>
    <lineage>
        <taxon>Bacteria</taxon>
        <taxon>Bacillati</taxon>
        <taxon>Actinomycetota</taxon>
        <taxon>Actinomycetes</taxon>
        <taxon>Micrococcales</taxon>
        <taxon>Cellulomonadaceae</taxon>
        <taxon>Cellulomonas</taxon>
    </lineage>
</organism>
<gene>
    <name evidence="2" type="ORF">NP048_16240</name>
</gene>
<evidence type="ECO:0008006" key="4">
    <source>
        <dbReference type="Google" id="ProtNLM"/>
    </source>
</evidence>
<accession>A0ABY5KM03</accession>
<dbReference type="RefSeq" id="WP_227575387.1">
    <property type="nucleotide sequence ID" value="NZ_CP101987.1"/>
</dbReference>
<evidence type="ECO:0000313" key="3">
    <source>
        <dbReference type="Proteomes" id="UP001316384"/>
    </source>
</evidence>
<dbReference type="Proteomes" id="UP001316384">
    <property type="component" value="Chromosome"/>
</dbReference>
<keyword evidence="3" id="KW-1185">Reference proteome</keyword>
<dbReference type="EMBL" id="CP101987">
    <property type="protein sequence ID" value="UUI71324.1"/>
    <property type="molecule type" value="Genomic_DNA"/>
</dbReference>
<reference evidence="2 3" key="1">
    <citation type="submission" date="2022-07" db="EMBL/GenBank/DDBJ databases">
        <title>Novel species in genus cellulomonas.</title>
        <authorList>
            <person name="Ye L."/>
        </authorList>
    </citation>
    <scope>NUCLEOTIDE SEQUENCE [LARGE SCALE GENOMIC DNA]</scope>
    <source>
        <strain evidence="3">zg-B89</strain>
    </source>
</reference>
<evidence type="ECO:0000256" key="1">
    <source>
        <dbReference type="SAM" id="MobiDB-lite"/>
    </source>
</evidence>
<feature type="region of interest" description="Disordered" evidence="1">
    <location>
        <begin position="71"/>
        <end position="116"/>
    </location>
</feature>
<feature type="compositionally biased region" description="Basic and acidic residues" evidence="1">
    <location>
        <begin position="78"/>
        <end position="95"/>
    </location>
</feature>
<evidence type="ECO:0000313" key="2">
    <source>
        <dbReference type="EMBL" id="UUI71324.1"/>
    </source>
</evidence>
<proteinExistence type="predicted"/>
<name>A0ABY5KM03_9CELL</name>